<dbReference type="AlphaFoldDB" id="A0A7W0HNQ2"/>
<dbReference type="EMBL" id="JACDUR010000001">
    <property type="protein sequence ID" value="MBA2890033.1"/>
    <property type="molecule type" value="Genomic_DNA"/>
</dbReference>
<protein>
    <submittedName>
        <fullName evidence="2">Nucleotide-binding universal stress UspA family protein</fullName>
    </submittedName>
</protein>
<dbReference type="InterPro" id="IPR014729">
    <property type="entry name" value="Rossmann-like_a/b/a_fold"/>
</dbReference>
<sequence>MTRDFVLMYAGLEPATLGARGVVAMNPVILVGVDGSEPSTAAVGWAAEDARNRGLGVRLVHVCEQTEVYAQLCELALKAAKEEACRLAPGV</sequence>
<name>A0A7W0HNQ2_9ACTN</name>
<dbReference type="Gene3D" id="3.40.50.620">
    <property type="entry name" value="HUPs"/>
    <property type="match status" value="1"/>
</dbReference>
<dbReference type="InterPro" id="IPR006016">
    <property type="entry name" value="UspA"/>
</dbReference>
<evidence type="ECO:0000259" key="1">
    <source>
        <dbReference type="Pfam" id="PF00582"/>
    </source>
</evidence>
<dbReference type="RefSeq" id="WP_246377194.1">
    <property type="nucleotide sequence ID" value="NZ_BAABAM010000001.1"/>
</dbReference>
<dbReference type="SUPFAM" id="SSF52402">
    <property type="entry name" value="Adenine nucleotide alpha hydrolases-like"/>
    <property type="match status" value="1"/>
</dbReference>
<feature type="domain" description="UspA" evidence="1">
    <location>
        <begin position="25"/>
        <end position="72"/>
    </location>
</feature>
<evidence type="ECO:0000313" key="2">
    <source>
        <dbReference type="EMBL" id="MBA2890033.1"/>
    </source>
</evidence>
<dbReference type="Pfam" id="PF00582">
    <property type="entry name" value="Usp"/>
    <property type="match status" value="1"/>
</dbReference>
<keyword evidence="3" id="KW-1185">Reference proteome</keyword>
<reference evidence="2 3" key="1">
    <citation type="submission" date="2020-07" db="EMBL/GenBank/DDBJ databases">
        <title>Genomic Encyclopedia of Type Strains, Phase IV (KMG-IV): sequencing the most valuable type-strain genomes for metagenomic binning, comparative biology and taxonomic classification.</title>
        <authorList>
            <person name="Goeker M."/>
        </authorList>
    </citation>
    <scope>NUCLEOTIDE SEQUENCE [LARGE SCALE GENOMIC DNA]</scope>
    <source>
        <strain evidence="2 3">DSM 45533</strain>
    </source>
</reference>
<gene>
    <name evidence="2" type="ORF">HNR30_001368</name>
</gene>
<comment type="caution">
    <text evidence="2">The sequence shown here is derived from an EMBL/GenBank/DDBJ whole genome shotgun (WGS) entry which is preliminary data.</text>
</comment>
<proteinExistence type="predicted"/>
<accession>A0A7W0HNQ2</accession>
<dbReference type="Proteomes" id="UP000530928">
    <property type="component" value="Unassembled WGS sequence"/>
</dbReference>
<organism evidence="2 3">
    <name type="scientific">Nonomuraea soli</name>
    <dbReference type="NCBI Taxonomy" id="1032476"/>
    <lineage>
        <taxon>Bacteria</taxon>
        <taxon>Bacillati</taxon>
        <taxon>Actinomycetota</taxon>
        <taxon>Actinomycetes</taxon>
        <taxon>Streptosporangiales</taxon>
        <taxon>Streptosporangiaceae</taxon>
        <taxon>Nonomuraea</taxon>
    </lineage>
</organism>
<evidence type="ECO:0000313" key="3">
    <source>
        <dbReference type="Proteomes" id="UP000530928"/>
    </source>
</evidence>